<name>A0A024H3M2_9MICC</name>
<evidence type="ECO:0000313" key="3">
    <source>
        <dbReference type="Proteomes" id="UP000035722"/>
    </source>
</evidence>
<dbReference type="AlphaFoldDB" id="A0A024H3M2"/>
<accession>A0A024H3M2</accession>
<protein>
    <submittedName>
        <fullName evidence="2">Uncharacterized protein</fullName>
    </submittedName>
</protein>
<dbReference type="EMBL" id="CAQI01000044">
    <property type="protein sequence ID" value="CCQ46369.1"/>
    <property type="molecule type" value="Genomic_DNA"/>
</dbReference>
<evidence type="ECO:0000256" key="1">
    <source>
        <dbReference type="SAM" id="MobiDB-lite"/>
    </source>
</evidence>
<evidence type="ECO:0000313" key="2">
    <source>
        <dbReference type="EMBL" id="CCQ46369.1"/>
    </source>
</evidence>
<dbReference type="Proteomes" id="UP000035722">
    <property type="component" value="Unassembled WGS sequence"/>
</dbReference>
<keyword evidence="3" id="KW-1185">Reference proteome</keyword>
<sequence length="1045" mass="114340">MTEHIPEAEAYIRFRLNELSSRNEHHRFEEIATRVAQKRISSNILIATGPVSSSGDQQRDAESFKTRLPNELPHAAGFAAAASTSPVVVACTVQSTGLKQKVLNDLTGICAENAAPVEHVAFFSVHPISEGITHELQQTARASYGVTLDIFCGGDIATFLAQQDLIWVARHYLELPSHLVPPPEKEPAPQWYAELLEGLRKNNGPIALTPAVQGEVIHGLRHAMWDENTNSDLPEWLDFMGAFLADSDGGSDTELGFSACYEMAVARFRGMGTAAGIEDLVRRAVDYACTSVQPNIVDDAVTLVSYWGTMWISGVAKAEASEISGAMARLRAHLTDLIEAADPATHPVRSVSLVGTLACAYLAPEWERIETAEGKPKPAEVASSAGGQLDEGAVDTTAMPESYLFDVGAAMVCLEQVVDLLPKARAYSSSVLARVFTLFAPVVSNYPGYEKIRDGLDLAQAGVQGDAAVAQRCRDRGMAFVRAGQPLKALAELHIAKVRWFNGDTIYGSILTMRYLGKLYADLGLMLAAKMYTCTAAALAFQSEDADVKAHVPKALLEAAAHAQHAGTWIDGAALTEIALLARAQLLVDPFNDDKYRELAAHRTNATLELAAIRSFWPELEPLIEAAHRTTEWYEQLVEVVEYGDSSFELTEDEFQARAVDQLAGPLFGDIGDGRIIDFQALGVRWIIEFDNNRDTVLTAEGFVAALQIVLADIAPMNPVLIRSTVRINVDVQPDTSAQDDQFAIDESQPEIVAGVVLSSSVTEPETRTPRTLALCFQLLHSVHVRPPDELQNLLEPLFKGGIIHKVSIGRPYEEIAALLDDDHYTRCASAGRPSSSKAFRPAEPEHLSPSTAKGPGYHRAESLQAIRERYEVAYDSLRLTLPRLLSDEAGRATIVRLRNEGWLDWQILVTLVNIAMNCRMKHAGMQIGGGDPKRAFQLAREPETESSPEIPLSEFADEEVNMYAAIQAAAVARRWDLRGRSESPGEYAMRDLLVRRYRYAVDDVPHRDLLDCMDEHGNLLSFLDLPASLDSEDNSDRGEGTATA</sequence>
<comment type="caution">
    <text evidence="2">The sequence shown here is derived from an EMBL/GenBank/DDBJ whole genome shotgun (WGS) entry which is preliminary data.</text>
</comment>
<gene>
    <name evidence="2" type="ORF">ARTSIC4J27_2332</name>
</gene>
<reference evidence="3" key="1">
    <citation type="journal article" date="2014" name="Genome Announc.">
        <title>Genome Sequence of Arthrobacter siccitolerans 4J27, a Xeroprotectant-Producing Desiccation-Tolerant Microorganism.</title>
        <authorList>
            <person name="Manzanera M."/>
            <person name="Santa-Cruz-Calvo L."/>
            <person name="Vilchez J.I."/>
            <person name="Garcia-Fontana C."/>
            <person name="Silva-Castro G.A."/>
            <person name="Calvo C."/>
            <person name="Gonzalez-Lopez J."/>
        </authorList>
    </citation>
    <scope>NUCLEOTIDE SEQUENCE [LARGE SCALE GENOMIC DNA]</scope>
    <source>
        <strain evidence="3">4J27</strain>
    </source>
</reference>
<proteinExistence type="predicted"/>
<organism evidence="2 3">
    <name type="scientific">Pseudarthrobacter siccitolerans</name>
    <dbReference type="NCBI Taxonomy" id="861266"/>
    <lineage>
        <taxon>Bacteria</taxon>
        <taxon>Bacillati</taxon>
        <taxon>Actinomycetota</taxon>
        <taxon>Actinomycetes</taxon>
        <taxon>Micrococcales</taxon>
        <taxon>Micrococcaceae</taxon>
        <taxon>Pseudarthrobacter</taxon>
    </lineage>
</organism>
<dbReference type="RefSeq" id="WP_050055296.1">
    <property type="nucleotide sequence ID" value="NZ_CAQI01000044.1"/>
</dbReference>
<feature type="region of interest" description="Disordered" evidence="1">
    <location>
        <begin position="830"/>
        <end position="860"/>
    </location>
</feature>
<dbReference type="OrthoDB" id="3882213at2"/>